<feature type="coiled-coil region" evidence="2">
    <location>
        <begin position="77"/>
        <end position="114"/>
    </location>
</feature>
<organism evidence="4">
    <name type="scientific">uncultured Dysgonomonas sp</name>
    <dbReference type="NCBI Taxonomy" id="206096"/>
    <lineage>
        <taxon>Bacteria</taxon>
        <taxon>Pseudomonadati</taxon>
        <taxon>Bacteroidota</taxon>
        <taxon>Bacteroidia</taxon>
        <taxon>Bacteroidales</taxon>
        <taxon>Dysgonomonadaceae</taxon>
        <taxon>Dysgonomonas</taxon>
        <taxon>environmental samples</taxon>
    </lineage>
</organism>
<dbReference type="SMART" id="SM00422">
    <property type="entry name" value="HTH_MERR"/>
    <property type="match status" value="1"/>
</dbReference>
<keyword evidence="1" id="KW-0238">DNA-binding</keyword>
<reference evidence="4" key="1">
    <citation type="submission" date="2016-04" db="EMBL/GenBank/DDBJ databases">
        <authorList>
            <person name="Evans L.H."/>
            <person name="Alamgir A."/>
            <person name="Owens N."/>
            <person name="Weber N.D."/>
            <person name="Virtaneva K."/>
            <person name="Barbian K."/>
            <person name="Babar A."/>
            <person name="Rosenke K."/>
        </authorList>
    </citation>
    <scope>NUCLEOTIDE SEQUENCE</scope>
    <source>
        <strain evidence="4">86-1</strain>
    </source>
</reference>
<evidence type="ECO:0000313" key="4">
    <source>
        <dbReference type="EMBL" id="SBW05409.1"/>
    </source>
</evidence>
<dbReference type="InterPro" id="IPR000551">
    <property type="entry name" value="MerR-type_HTH_dom"/>
</dbReference>
<evidence type="ECO:0000256" key="2">
    <source>
        <dbReference type="SAM" id="Coils"/>
    </source>
</evidence>
<dbReference type="RefSeq" id="WP_296943468.1">
    <property type="nucleotide sequence ID" value="NZ_LT599032.1"/>
</dbReference>
<feature type="domain" description="HTH merR-type" evidence="3">
    <location>
        <begin position="12"/>
        <end position="82"/>
    </location>
</feature>
<name>A0A212K133_9BACT</name>
<accession>A0A212K133</accession>
<gene>
    <name evidence="4" type="ORF">KL86DYS1_31105</name>
</gene>
<dbReference type="PANTHER" id="PTHR30204:SF15">
    <property type="entry name" value="BLL5018 PROTEIN"/>
    <property type="match status" value="1"/>
</dbReference>
<protein>
    <recommendedName>
        <fullName evidence="3">HTH merR-type domain-containing protein</fullName>
    </recommendedName>
</protein>
<dbReference type="Gene3D" id="1.10.1660.10">
    <property type="match status" value="1"/>
</dbReference>
<dbReference type="GO" id="GO:0003700">
    <property type="term" value="F:DNA-binding transcription factor activity"/>
    <property type="evidence" value="ECO:0007669"/>
    <property type="project" value="InterPro"/>
</dbReference>
<dbReference type="InterPro" id="IPR047057">
    <property type="entry name" value="MerR_fam"/>
</dbReference>
<dbReference type="EMBL" id="FLUM01000003">
    <property type="protein sequence ID" value="SBW05409.1"/>
    <property type="molecule type" value="Genomic_DNA"/>
</dbReference>
<dbReference type="PROSITE" id="PS50937">
    <property type="entry name" value="HTH_MERR_2"/>
    <property type="match status" value="1"/>
</dbReference>
<dbReference type="Pfam" id="PF13411">
    <property type="entry name" value="MerR_1"/>
    <property type="match status" value="1"/>
</dbReference>
<dbReference type="PANTHER" id="PTHR30204">
    <property type="entry name" value="REDOX-CYCLING DRUG-SENSING TRANSCRIPTIONAL ACTIVATOR SOXR"/>
    <property type="match status" value="1"/>
</dbReference>
<proteinExistence type="predicted"/>
<dbReference type="AlphaFoldDB" id="A0A212K133"/>
<sequence length="116" mass="13735">MKIDLENSNRLYYSIKEVAAHFGVNESLLRFWETEFDIINPRKTDGGARQYTKKNIEDIAVVYHLVKEKGLTLEGARQTLKQRKDEETRKVQVIQKLEQIKKELEDLEREFDSSFD</sequence>
<dbReference type="InterPro" id="IPR009061">
    <property type="entry name" value="DNA-bd_dom_put_sf"/>
</dbReference>
<dbReference type="SUPFAM" id="SSF46955">
    <property type="entry name" value="Putative DNA-binding domain"/>
    <property type="match status" value="1"/>
</dbReference>
<dbReference type="GO" id="GO:0003677">
    <property type="term" value="F:DNA binding"/>
    <property type="evidence" value="ECO:0007669"/>
    <property type="project" value="UniProtKB-KW"/>
</dbReference>
<evidence type="ECO:0000256" key="1">
    <source>
        <dbReference type="ARBA" id="ARBA00023125"/>
    </source>
</evidence>
<keyword evidence="2" id="KW-0175">Coiled coil</keyword>
<evidence type="ECO:0000259" key="3">
    <source>
        <dbReference type="PROSITE" id="PS50937"/>
    </source>
</evidence>